<comment type="subcellular location">
    <subcellularLocation>
        <location evidence="1 14">Cytoplasm</location>
    </subcellularLocation>
</comment>
<evidence type="ECO:0000256" key="9">
    <source>
        <dbReference type="ARBA" id="ARBA00022960"/>
    </source>
</evidence>
<dbReference type="InterPro" id="IPR036565">
    <property type="entry name" value="Mur-like_cat_sf"/>
</dbReference>
<dbReference type="InterPro" id="IPR036615">
    <property type="entry name" value="Mur_ligase_C_dom_sf"/>
</dbReference>
<dbReference type="HAMAP" id="MF_00046">
    <property type="entry name" value="MurC"/>
    <property type="match status" value="1"/>
</dbReference>
<evidence type="ECO:0000256" key="8">
    <source>
        <dbReference type="ARBA" id="ARBA00022840"/>
    </source>
</evidence>
<keyword evidence="6 14" id="KW-0132">Cell division</keyword>
<protein>
    <recommendedName>
        <fullName evidence="3 14">UDP-N-acetylmuramate--L-alanine ligase</fullName>
        <ecNumber evidence="3 14">6.3.2.8</ecNumber>
    </recommendedName>
    <alternativeName>
        <fullName evidence="14">UDP-N-acetylmuramoyl-L-alanine synthetase</fullName>
    </alternativeName>
</protein>
<dbReference type="InterPro" id="IPR013221">
    <property type="entry name" value="Mur_ligase_cen"/>
</dbReference>
<comment type="similarity">
    <text evidence="14">Belongs to the MurCDEF family.</text>
</comment>
<reference evidence="18 19" key="1">
    <citation type="submission" date="2019-03" db="EMBL/GenBank/DDBJ databases">
        <title>Genomic Encyclopedia of Type Strains, Phase IV (KMG-IV): sequencing the most valuable type-strain genomes for metagenomic binning, comparative biology and taxonomic classification.</title>
        <authorList>
            <person name="Goeker M."/>
        </authorList>
    </citation>
    <scope>NUCLEOTIDE SEQUENCE [LARGE SCALE GENOMIC DNA]</scope>
    <source>
        <strain evidence="18 19">DSM 24176</strain>
    </source>
</reference>
<gene>
    <name evidence="14" type="primary">murC</name>
    <name evidence="18" type="ORF">EDC19_2723</name>
</gene>
<evidence type="ECO:0000256" key="4">
    <source>
        <dbReference type="ARBA" id="ARBA00022490"/>
    </source>
</evidence>
<dbReference type="RefSeq" id="WP_132283375.1">
    <property type="nucleotide sequence ID" value="NZ_SMGQ01000018.1"/>
</dbReference>
<dbReference type="EMBL" id="SMGQ01000018">
    <property type="protein sequence ID" value="TCK87881.1"/>
    <property type="molecule type" value="Genomic_DNA"/>
</dbReference>
<dbReference type="Gene3D" id="3.40.50.720">
    <property type="entry name" value="NAD(P)-binding Rossmann-like Domain"/>
    <property type="match status" value="1"/>
</dbReference>
<dbReference type="NCBIfam" id="TIGR01082">
    <property type="entry name" value="murC"/>
    <property type="match status" value="1"/>
</dbReference>
<comment type="function">
    <text evidence="14">Cell wall formation.</text>
</comment>
<evidence type="ECO:0000256" key="10">
    <source>
        <dbReference type="ARBA" id="ARBA00022984"/>
    </source>
</evidence>
<dbReference type="GO" id="GO:0005737">
    <property type="term" value="C:cytoplasm"/>
    <property type="evidence" value="ECO:0007669"/>
    <property type="project" value="UniProtKB-SubCell"/>
</dbReference>
<keyword evidence="4 14" id="KW-0963">Cytoplasm</keyword>
<dbReference type="PANTHER" id="PTHR43445">
    <property type="entry name" value="UDP-N-ACETYLMURAMATE--L-ALANINE LIGASE-RELATED"/>
    <property type="match status" value="1"/>
</dbReference>
<dbReference type="AlphaFoldDB" id="A0A4V2PZ03"/>
<dbReference type="GO" id="GO:0008763">
    <property type="term" value="F:UDP-N-acetylmuramate-L-alanine ligase activity"/>
    <property type="evidence" value="ECO:0007669"/>
    <property type="project" value="UniProtKB-UniRule"/>
</dbReference>
<dbReference type="UniPathway" id="UPA00219"/>
<dbReference type="GO" id="GO:0051301">
    <property type="term" value="P:cell division"/>
    <property type="evidence" value="ECO:0007669"/>
    <property type="project" value="UniProtKB-KW"/>
</dbReference>
<keyword evidence="7 14" id="KW-0547">Nucleotide-binding</keyword>
<dbReference type="Gene3D" id="3.90.190.20">
    <property type="entry name" value="Mur ligase, C-terminal domain"/>
    <property type="match status" value="1"/>
</dbReference>
<keyword evidence="8 14" id="KW-0067">ATP-binding</keyword>
<dbReference type="InterPro" id="IPR004101">
    <property type="entry name" value="Mur_ligase_C"/>
</dbReference>
<sequence length="460" mass="51208">MNDIDFNQPQKVFFIGIGGISMSGLAEILKHNNFIVYGSDIKSSNITDKLESLGVKVFIGHNATNITDDLDLVIHTAAIKPDNPEYQEALKKEIPLIDRAQLLSTIMDNYKYSLAVSGTHGKTTTTSMISHILLEGEKDPTISVGGILNVIKGNIRVGESDFFVTEACEYYNSFLKLNPYMGIVLNMEEDHLDFFEDIKAISDSFNQFAKKIPTDGFLIVNGDIELYNDLVKDVPCHILTFGSNNTQYDYCANNITFNSMAQGSFDLYIKGDKVTTIQLEVTGMHNVYNALAAIASTCELGMTLDVIQKGLSTFEGTQRRFEYKGNVAGITIIDDYAHHPTEISATLSAAKNYPHNNIWCVFQPHTYTRTKAFLKDFAISLSLADKVIVTDIYAAREINHCDIHSKDLLNELEKLGKESYYISSFDEIETFLLQNCVNKDLLITMGAGNVNIIGEELLGE</sequence>
<dbReference type="GO" id="GO:0005524">
    <property type="term" value="F:ATP binding"/>
    <property type="evidence" value="ECO:0007669"/>
    <property type="project" value="UniProtKB-UniRule"/>
</dbReference>
<evidence type="ECO:0000313" key="19">
    <source>
        <dbReference type="Proteomes" id="UP000294545"/>
    </source>
</evidence>
<evidence type="ECO:0000256" key="11">
    <source>
        <dbReference type="ARBA" id="ARBA00023306"/>
    </source>
</evidence>
<evidence type="ECO:0000256" key="5">
    <source>
        <dbReference type="ARBA" id="ARBA00022598"/>
    </source>
</evidence>
<keyword evidence="5 14" id="KW-0436">Ligase</keyword>
<organism evidence="18 19">
    <name type="scientific">Natranaerovirga hydrolytica</name>
    <dbReference type="NCBI Taxonomy" id="680378"/>
    <lineage>
        <taxon>Bacteria</taxon>
        <taxon>Bacillati</taxon>
        <taxon>Bacillota</taxon>
        <taxon>Clostridia</taxon>
        <taxon>Lachnospirales</taxon>
        <taxon>Natranaerovirgaceae</taxon>
        <taxon>Natranaerovirga</taxon>
    </lineage>
</organism>
<comment type="pathway">
    <text evidence="2 14">Cell wall biogenesis; peptidoglycan biosynthesis.</text>
</comment>
<dbReference type="Gene3D" id="3.40.1190.10">
    <property type="entry name" value="Mur-like, catalytic domain"/>
    <property type="match status" value="1"/>
</dbReference>
<keyword evidence="19" id="KW-1185">Reference proteome</keyword>
<evidence type="ECO:0000259" key="16">
    <source>
        <dbReference type="Pfam" id="PF02875"/>
    </source>
</evidence>
<evidence type="ECO:0000256" key="14">
    <source>
        <dbReference type="HAMAP-Rule" id="MF_00046"/>
    </source>
</evidence>
<evidence type="ECO:0000256" key="2">
    <source>
        <dbReference type="ARBA" id="ARBA00004752"/>
    </source>
</evidence>
<dbReference type="InterPro" id="IPR000713">
    <property type="entry name" value="Mur_ligase_N"/>
</dbReference>
<dbReference type="SUPFAM" id="SSF53244">
    <property type="entry name" value="MurD-like peptide ligases, peptide-binding domain"/>
    <property type="match status" value="1"/>
</dbReference>
<dbReference type="Proteomes" id="UP000294545">
    <property type="component" value="Unassembled WGS sequence"/>
</dbReference>
<evidence type="ECO:0000256" key="7">
    <source>
        <dbReference type="ARBA" id="ARBA00022741"/>
    </source>
</evidence>
<dbReference type="InterPro" id="IPR050061">
    <property type="entry name" value="MurCDEF_pg_biosynth"/>
</dbReference>
<feature type="domain" description="Mur ligase N-terminal catalytic" evidence="15">
    <location>
        <begin position="13"/>
        <end position="110"/>
    </location>
</feature>
<dbReference type="GO" id="GO:0071555">
    <property type="term" value="P:cell wall organization"/>
    <property type="evidence" value="ECO:0007669"/>
    <property type="project" value="UniProtKB-KW"/>
</dbReference>
<dbReference type="InterPro" id="IPR005758">
    <property type="entry name" value="UDP-N-AcMur_Ala_ligase_MurC"/>
</dbReference>
<evidence type="ECO:0000259" key="15">
    <source>
        <dbReference type="Pfam" id="PF01225"/>
    </source>
</evidence>
<comment type="caution">
    <text evidence="18">The sequence shown here is derived from an EMBL/GenBank/DDBJ whole genome shotgun (WGS) entry which is preliminary data.</text>
</comment>
<dbReference type="GO" id="GO:0009252">
    <property type="term" value="P:peptidoglycan biosynthetic process"/>
    <property type="evidence" value="ECO:0007669"/>
    <property type="project" value="UniProtKB-UniRule"/>
</dbReference>
<evidence type="ECO:0000256" key="12">
    <source>
        <dbReference type="ARBA" id="ARBA00023316"/>
    </source>
</evidence>
<dbReference type="EC" id="6.3.2.8" evidence="3 14"/>
<evidence type="ECO:0000256" key="1">
    <source>
        <dbReference type="ARBA" id="ARBA00004496"/>
    </source>
</evidence>
<dbReference type="PANTHER" id="PTHR43445:SF3">
    <property type="entry name" value="UDP-N-ACETYLMURAMATE--L-ALANINE LIGASE"/>
    <property type="match status" value="1"/>
</dbReference>
<feature type="domain" description="Mur ligase central" evidence="17">
    <location>
        <begin position="116"/>
        <end position="296"/>
    </location>
</feature>
<evidence type="ECO:0000256" key="6">
    <source>
        <dbReference type="ARBA" id="ARBA00022618"/>
    </source>
</evidence>
<evidence type="ECO:0000313" key="18">
    <source>
        <dbReference type="EMBL" id="TCK87881.1"/>
    </source>
</evidence>
<evidence type="ECO:0000256" key="3">
    <source>
        <dbReference type="ARBA" id="ARBA00012211"/>
    </source>
</evidence>
<feature type="domain" description="Mur ligase C-terminal" evidence="16">
    <location>
        <begin position="319"/>
        <end position="448"/>
    </location>
</feature>
<evidence type="ECO:0000259" key="17">
    <source>
        <dbReference type="Pfam" id="PF08245"/>
    </source>
</evidence>
<keyword evidence="11 14" id="KW-0131">Cell cycle</keyword>
<dbReference type="SUPFAM" id="SSF53623">
    <property type="entry name" value="MurD-like peptide ligases, catalytic domain"/>
    <property type="match status" value="1"/>
</dbReference>
<dbReference type="SUPFAM" id="SSF51984">
    <property type="entry name" value="MurCD N-terminal domain"/>
    <property type="match status" value="1"/>
</dbReference>
<dbReference type="Pfam" id="PF08245">
    <property type="entry name" value="Mur_ligase_M"/>
    <property type="match status" value="1"/>
</dbReference>
<name>A0A4V2PZ03_9FIRM</name>
<dbReference type="GO" id="GO:0008360">
    <property type="term" value="P:regulation of cell shape"/>
    <property type="evidence" value="ECO:0007669"/>
    <property type="project" value="UniProtKB-KW"/>
</dbReference>
<keyword evidence="9 14" id="KW-0133">Cell shape</keyword>
<dbReference type="OrthoDB" id="9804126at2"/>
<proteinExistence type="inferred from homology"/>
<keyword evidence="12 14" id="KW-0961">Cell wall biogenesis/degradation</keyword>
<dbReference type="Pfam" id="PF01225">
    <property type="entry name" value="Mur_ligase"/>
    <property type="match status" value="1"/>
</dbReference>
<feature type="binding site" evidence="14">
    <location>
        <begin position="118"/>
        <end position="124"/>
    </location>
    <ligand>
        <name>ATP</name>
        <dbReference type="ChEBI" id="CHEBI:30616"/>
    </ligand>
</feature>
<keyword evidence="10 14" id="KW-0573">Peptidoglycan synthesis</keyword>
<dbReference type="Pfam" id="PF02875">
    <property type="entry name" value="Mur_ligase_C"/>
    <property type="match status" value="1"/>
</dbReference>
<evidence type="ECO:0000256" key="13">
    <source>
        <dbReference type="ARBA" id="ARBA00047833"/>
    </source>
</evidence>
<comment type="catalytic activity">
    <reaction evidence="13 14">
        <text>UDP-N-acetyl-alpha-D-muramate + L-alanine + ATP = UDP-N-acetyl-alpha-D-muramoyl-L-alanine + ADP + phosphate + H(+)</text>
        <dbReference type="Rhea" id="RHEA:23372"/>
        <dbReference type="ChEBI" id="CHEBI:15378"/>
        <dbReference type="ChEBI" id="CHEBI:30616"/>
        <dbReference type="ChEBI" id="CHEBI:43474"/>
        <dbReference type="ChEBI" id="CHEBI:57972"/>
        <dbReference type="ChEBI" id="CHEBI:70757"/>
        <dbReference type="ChEBI" id="CHEBI:83898"/>
        <dbReference type="ChEBI" id="CHEBI:456216"/>
        <dbReference type="EC" id="6.3.2.8"/>
    </reaction>
</comment>
<accession>A0A4V2PZ03</accession>